<protein>
    <recommendedName>
        <fullName evidence="2">F-box domain-containing protein</fullName>
    </recommendedName>
</protein>
<accession>A0A6G1KH79</accession>
<keyword evidence="4" id="KW-1185">Reference proteome</keyword>
<feature type="region of interest" description="Disordered" evidence="1">
    <location>
        <begin position="1"/>
        <end position="21"/>
    </location>
</feature>
<evidence type="ECO:0000313" key="4">
    <source>
        <dbReference type="Proteomes" id="UP000799428"/>
    </source>
</evidence>
<dbReference type="OrthoDB" id="5279806at2759"/>
<evidence type="ECO:0000259" key="2">
    <source>
        <dbReference type="Pfam" id="PF00646"/>
    </source>
</evidence>
<evidence type="ECO:0000313" key="3">
    <source>
        <dbReference type="EMBL" id="KAF2711905.1"/>
    </source>
</evidence>
<dbReference type="Pfam" id="PF00646">
    <property type="entry name" value="F-box"/>
    <property type="match status" value="1"/>
</dbReference>
<reference evidence="3" key="1">
    <citation type="journal article" date="2020" name="Stud. Mycol.">
        <title>101 Dothideomycetes genomes: a test case for predicting lifestyles and emergence of pathogens.</title>
        <authorList>
            <person name="Haridas S."/>
            <person name="Albert R."/>
            <person name="Binder M."/>
            <person name="Bloem J."/>
            <person name="Labutti K."/>
            <person name="Salamov A."/>
            <person name="Andreopoulos B."/>
            <person name="Baker S."/>
            <person name="Barry K."/>
            <person name="Bills G."/>
            <person name="Bluhm B."/>
            <person name="Cannon C."/>
            <person name="Castanera R."/>
            <person name="Culley D."/>
            <person name="Daum C."/>
            <person name="Ezra D."/>
            <person name="Gonzalez J."/>
            <person name="Henrissat B."/>
            <person name="Kuo A."/>
            <person name="Liang C."/>
            <person name="Lipzen A."/>
            <person name="Lutzoni F."/>
            <person name="Magnuson J."/>
            <person name="Mondo S."/>
            <person name="Nolan M."/>
            <person name="Ohm R."/>
            <person name="Pangilinan J."/>
            <person name="Park H.-J."/>
            <person name="Ramirez L."/>
            <person name="Alfaro M."/>
            <person name="Sun H."/>
            <person name="Tritt A."/>
            <person name="Yoshinaga Y."/>
            <person name="Zwiers L.-H."/>
            <person name="Turgeon B."/>
            <person name="Goodwin S."/>
            <person name="Spatafora J."/>
            <person name="Crous P."/>
            <person name="Grigoriev I."/>
        </authorList>
    </citation>
    <scope>NUCLEOTIDE SEQUENCE</scope>
    <source>
        <strain evidence="3">CBS 279.74</strain>
    </source>
</reference>
<dbReference type="InterPro" id="IPR001810">
    <property type="entry name" value="F-box_dom"/>
</dbReference>
<sequence length="413" mass="48193">MSSLTRQKPSANQSRHTDGPRFDELPEDVLILVCSQCRIDELFALRLTSRKTRSLITEYIGTIAPSVARSTFALDDLLLEPRDGTPAYTIDWLKGLIPQQLAAILVDRHRFSHDIAQQRYGIPAEDPHGNDLRVRIANGWRVLRRLSQISQEVYDLNAKCVLKSTTDLAWKVVHPSRYKYEVFRQREDLIFRRRIEYIRDMDVEMAKDYRVMFTLLSSVFRTAIANHGDDHKPWIFDWECGIDGQRLLRRGNSWLTWFILNEGPDLFWKQWQSLPPSLPSTKNYIRDRSIEAWFGASKIAPEDFISQFDPKEWADVNEKWHDIQRDYACKVQRALEERTSSGTTEYIAEPIGYFTRYAECRQLRAECGIEPPKEVLSHVPFHVDFRCPEALFEKFCTLKEDRALAMAAQTSRT</sequence>
<dbReference type="EMBL" id="MU005767">
    <property type="protein sequence ID" value="KAF2711905.1"/>
    <property type="molecule type" value="Genomic_DNA"/>
</dbReference>
<feature type="compositionally biased region" description="Polar residues" evidence="1">
    <location>
        <begin position="1"/>
        <end position="14"/>
    </location>
</feature>
<dbReference type="AlphaFoldDB" id="A0A6G1KH79"/>
<gene>
    <name evidence="3" type="ORF">K504DRAFT_465638</name>
</gene>
<organism evidence="3 4">
    <name type="scientific">Pleomassaria siparia CBS 279.74</name>
    <dbReference type="NCBI Taxonomy" id="1314801"/>
    <lineage>
        <taxon>Eukaryota</taxon>
        <taxon>Fungi</taxon>
        <taxon>Dikarya</taxon>
        <taxon>Ascomycota</taxon>
        <taxon>Pezizomycotina</taxon>
        <taxon>Dothideomycetes</taxon>
        <taxon>Pleosporomycetidae</taxon>
        <taxon>Pleosporales</taxon>
        <taxon>Pleomassariaceae</taxon>
        <taxon>Pleomassaria</taxon>
    </lineage>
</organism>
<name>A0A6G1KH79_9PLEO</name>
<proteinExistence type="predicted"/>
<feature type="domain" description="F-box" evidence="2">
    <location>
        <begin position="23"/>
        <end position="57"/>
    </location>
</feature>
<evidence type="ECO:0000256" key="1">
    <source>
        <dbReference type="SAM" id="MobiDB-lite"/>
    </source>
</evidence>
<dbReference type="Proteomes" id="UP000799428">
    <property type="component" value="Unassembled WGS sequence"/>
</dbReference>